<organism evidence="2 3">
    <name type="scientific">Penicillium subrubescens</name>
    <dbReference type="NCBI Taxonomy" id="1316194"/>
    <lineage>
        <taxon>Eukaryota</taxon>
        <taxon>Fungi</taxon>
        <taxon>Dikarya</taxon>
        <taxon>Ascomycota</taxon>
        <taxon>Pezizomycotina</taxon>
        <taxon>Eurotiomycetes</taxon>
        <taxon>Eurotiomycetidae</taxon>
        <taxon>Eurotiales</taxon>
        <taxon>Aspergillaceae</taxon>
        <taxon>Penicillium</taxon>
    </lineage>
</organism>
<evidence type="ECO:0000313" key="3">
    <source>
        <dbReference type="Proteomes" id="UP000186955"/>
    </source>
</evidence>
<evidence type="ECO:0000313" key="2">
    <source>
        <dbReference type="EMBL" id="OKP11849.1"/>
    </source>
</evidence>
<evidence type="ECO:0000256" key="1">
    <source>
        <dbReference type="SAM" id="MobiDB-lite"/>
    </source>
</evidence>
<feature type="region of interest" description="Disordered" evidence="1">
    <location>
        <begin position="29"/>
        <end position="57"/>
    </location>
</feature>
<keyword evidence="3" id="KW-1185">Reference proteome</keyword>
<reference evidence="2 3" key="1">
    <citation type="submission" date="2016-10" db="EMBL/GenBank/DDBJ databases">
        <title>Genome sequence of the ascomycete fungus Penicillium subrubescens.</title>
        <authorList>
            <person name="De Vries R.P."/>
            <person name="Peng M."/>
            <person name="Dilokpimol A."/>
            <person name="Hilden K."/>
            <person name="Makela M.R."/>
            <person name="Grigoriev I."/>
            <person name="Riley R."/>
            <person name="Granchi Z."/>
        </authorList>
    </citation>
    <scope>NUCLEOTIDE SEQUENCE [LARGE SCALE GENOMIC DNA]</scope>
    <source>
        <strain evidence="2 3">CBS 132785</strain>
    </source>
</reference>
<gene>
    <name evidence="2" type="ORF">PENSUB_2607</name>
</gene>
<proteinExistence type="predicted"/>
<sequence>MVGYEQGHWAAEVVRENHFKRSTVLAEYPKPKNKKQMDNDQFQSEVRSKESPLNNYLSTDGTPLALTIDDNSSPLNIGEVLGLKLKHDQFRFSEVPTFITYNIKREYQLEWRMGLEVGGETLRVEGRHPVLIMEEAD</sequence>
<name>A0A1Q5UHC7_9EURO</name>
<dbReference type="AlphaFoldDB" id="A0A1Q5UHC7"/>
<protein>
    <submittedName>
        <fullName evidence="2">Uncharacterized protein</fullName>
    </submittedName>
</protein>
<accession>A0A1Q5UHC7</accession>
<dbReference type="Proteomes" id="UP000186955">
    <property type="component" value="Unassembled WGS sequence"/>
</dbReference>
<dbReference type="EMBL" id="MNBE01000272">
    <property type="protein sequence ID" value="OKP11849.1"/>
    <property type="molecule type" value="Genomic_DNA"/>
</dbReference>
<comment type="caution">
    <text evidence="2">The sequence shown here is derived from an EMBL/GenBank/DDBJ whole genome shotgun (WGS) entry which is preliminary data.</text>
</comment>
<feature type="compositionally biased region" description="Polar residues" evidence="1">
    <location>
        <begin position="39"/>
        <end position="57"/>
    </location>
</feature>